<accession>A0A545AL07</accession>
<evidence type="ECO:0000259" key="7">
    <source>
        <dbReference type="PROSITE" id="PS51198"/>
    </source>
</evidence>
<dbReference type="GO" id="GO:0043138">
    <property type="term" value="F:3'-5' DNA helicase activity"/>
    <property type="evidence" value="ECO:0007669"/>
    <property type="project" value="TreeGrafter"/>
</dbReference>
<keyword evidence="4 5" id="KW-0067">ATP-binding</keyword>
<feature type="domain" description="UvrD-like helicase ATP-binding" evidence="7">
    <location>
        <begin position="178"/>
        <end position="631"/>
    </location>
</feature>
<dbReference type="OrthoDB" id="9787585at2"/>
<evidence type="ECO:0000256" key="2">
    <source>
        <dbReference type="ARBA" id="ARBA00022801"/>
    </source>
</evidence>
<dbReference type="GO" id="GO:0005524">
    <property type="term" value="F:ATP binding"/>
    <property type="evidence" value="ECO:0007669"/>
    <property type="project" value="UniProtKB-UniRule"/>
</dbReference>
<evidence type="ECO:0000313" key="9">
    <source>
        <dbReference type="Proteomes" id="UP000317982"/>
    </source>
</evidence>
<dbReference type="RefSeq" id="WP_142707710.1">
    <property type="nucleotide sequence ID" value="NZ_VIRS01000021.1"/>
</dbReference>
<evidence type="ECO:0000256" key="4">
    <source>
        <dbReference type="ARBA" id="ARBA00022840"/>
    </source>
</evidence>
<dbReference type="InterPro" id="IPR027785">
    <property type="entry name" value="UvrD-like_helicase_C"/>
</dbReference>
<keyword evidence="2 5" id="KW-0378">Hydrolase</keyword>
<dbReference type="PANTHER" id="PTHR11070">
    <property type="entry name" value="UVRD / RECB / PCRA DNA HELICASE FAMILY MEMBER"/>
    <property type="match status" value="1"/>
</dbReference>
<protein>
    <submittedName>
        <fullName evidence="8">Helicase</fullName>
    </submittedName>
</protein>
<dbReference type="AlphaFoldDB" id="A0A545AL07"/>
<name>A0A545AL07_9ACTN</name>
<dbReference type="InParanoid" id="A0A545AL07"/>
<dbReference type="GO" id="GO:0003677">
    <property type="term" value="F:DNA binding"/>
    <property type="evidence" value="ECO:0007669"/>
    <property type="project" value="InterPro"/>
</dbReference>
<feature type="region of interest" description="Disordered" evidence="6">
    <location>
        <begin position="775"/>
        <end position="794"/>
    </location>
</feature>
<evidence type="ECO:0000256" key="5">
    <source>
        <dbReference type="PROSITE-ProRule" id="PRU00560"/>
    </source>
</evidence>
<evidence type="ECO:0000256" key="1">
    <source>
        <dbReference type="ARBA" id="ARBA00022741"/>
    </source>
</evidence>
<feature type="binding site" evidence="5">
    <location>
        <begin position="199"/>
        <end position="206"/>
    </location>
    <ligand>
        <name>ATP</name>
        <dbReference type="ChEBI" id="CHEBI:30616"/>
    </ligand>
</feature>
<dbReference type="InterPro" id="IPR027417">
    <property type="entry name" value="P-loop_NTPase"/>
</dbReference>
<dbReference type="EMBL" id="VIRS01000021">
    <property type="protein sequence ID" value="TQS41998.1"/>
    <property type="molecule type" value="Genomic_DNA"/>
</dbReference>
<dbReference type="InterPro" id="IPR000212">
    <property type="entry name" value="DNA_helicase_UvrD/REP"/>
</dbReference>
<dbReference type="GO" id="GO:0016787">
    <property type="term" value="F:hydrolase activity"/>
    <property type="evidence" value="ECO:0007669"/>
    <property type="project" value="UniProtKB-UniRule"/>
</dbReference>
<evidence type="ECO:0000256" key="3">
    <source>
        <dbReference type="ARBA" id="ARBA00022806"/>
    </source>
</evidence>
<dbReference type="GO" id="GO:0005829">
    <property type="term" value="C:cytosol"/>
    <property type="evidence" value="ECO:0007669"/>
    <property type="project" value="TreeGrafter"/>
</dbReference>
<evidence type="ECO:0000256" key="6">
    <source>
        <dbReference type="SAM" id="MobiDB-lite"/>
    </source>
</evidence>
<keyword evidence="3 5" id="KW-0347">Helicase</keyword>
<sequence>MSPSDLDLEQEHLTGLYGRLDELRLATKQRLVDVAGQTGGTAQARSERDATFTEYSARLSRLDAAEQGLCFGRLDLEDGVRHYVGRVGLPAPDADADPLLLDWRAPAARPFYVATSAAPEGVHRRRHIATRERRVTSLDDEVLDGAPDADREQLAGAAALLAAVTTGRTGRMQDIVATLQAEQDRIIRSDAQGVLVVQGGPGTGKTAVALHRAAYLLYHSNRIATRGVLVVGPNAVFLRYIGQVLPGLGETSVLLSTVGELFPGVVADRVDAPATVALKGSRRMADLVAAAVRDRQAPDGPAFDVRVGDDVVRLEPRFWTAAADRARATRRPHNQARPTFVRLVTAEVARQLEAQAAGLADRLEAEAATLLGDTDLDAAAAADLARLGYDEADTGDAYGETAVDYRAVAEADPNVADACDRLWPPMTPGRLLAELFAHADRLETAAAGLLTPEEIALLRREPGRPGYPGGWSVADVPLLDEAAQRLGADDRAARAQAARARDEEIAYAQGVLDVAVGSKTEDKEVLTVGDLLDARRLAERHRTLDGRTVAERAAVDRTWTFGHVIVDEAQELSPMAWRLLMRRCPTRSMTLVGDIAQTSSPAGLRSWDEALTPYVGDRWRLTRLSVNYRTPAEIMRITEPLLATLDADAEPPSSVRETGEPPWHAEVPPAALVSRVASVARAELAGLGDGRLAVITPDALAPAVAAALPEASAGPEPDLTERAVVLGAAQSKGLEFDVVLVVDPAGIIAAAPRGRNDLYVALTRATQRLGILHPGELPDELTRMPAGDVPSAAR</sequence>
<dbReference type="PANTHER" id="PTHR11070:SF45">
    <property type="entry name" value="DNA 3'-5' HELICASE"/>
    <property type="match status" value="1"/>
</dbReference>
<gene>
    <name evidence="8" type="ORF">FL583_27350</name>
</gene>
<organism evidence="8 9">
    <name type="scientific">Cryptosporangium phraense</name>
    <dbReference type="NCBI Taxonomy" id="2593070"/>
    <lineage>
        <taxon>Bacteria</taxon>
        <taxon>Bacillati</taxon>
        <taxon>Actinomycetota</taxon>
        <taxon>Actinomycetes</taxon>
        <taxon>Cryptosporangiales</taxon>
        <taxon>Cryptosporangiaceae</taxon>
        <taxon>Cryptosporangium</taxon>
    </lineage>
</organism>
<dbReference type="SUPFAM" id="SSF52540">
    <property type="entry name" value="P-loop containing nucleoside triphosphate hydrolases"/>
    <property type="match status" value="1"/>
</dbReference>
<dbReference type="Pfam" id="PF13538">
    <property type="entry name" value="UvrD_C_2"/>
    <property type="match status" value="1"/>
</dbReference>
<evidence type="ECO:0000313" key="8">
    <source>
        <dbReference type="EMBL" id="TQS41998.1"/>
    </source>
</evidence>
<keyword evidence="1 5" id="KW-0547">Nucleotide-binding</keyword>
<dbReference type="Gene3D" id="3.40.50.300">
    <property type="entry name" value="P-loop containing nucleotide triphosphate hydrolases"/>
    <property type="match status" value="3"/>
</dbReference>
<dbReference type="Pfam" id="PF00580">
    <property type="entry name" value="UvrD-helicase"/>
    <property type="match status" value="1"/>
</dbReference>
<dbReference type="Proteomes" id="UP000317982">
    <property type="component" value="Unassembled WGS sequence"/>
</dbReference>
<dbReference type="InterPro" id="IPR014016">
    <property type="entry name" value="UvrD-like_ATP-bd"/>
</dbReference>
<proteinExistence type="predicted"/>
<keyword evidence="9" id="KW-1185">Reference proteome</keyword>
<dbReference type="PROSITE" id="PS51198">
    <property type="entry name" value="UVRD_HELICASE_ATP_BIND"/>
    <property type="match status" value="1"/>
</dbReference>
<reference evidence="8 9" key="1">
    <citation type="submission" date="2019-07" db="EMBL/GenBank/DDBJ databases">
        <title>Cryptosporangium phraense sp. nov., isolated from plant litter.</title>
        <authorList>
            <person name="Suriyachadkun C."/>
        </authorList>
    </citation>
    <scope>NUCLEOTIDE SEQUENCE [LARGE SCALE GENOMIC DNA]</scope>
    <source>
        <strain evidence="8 9">A-T 5661</strain>
    </source>
</reference>
<dbReference type="GO" id="GO:0000725">
    <property type="term" value="P:recombinational repair"/>
    <property type="evidence" value="ECO:0007669"/>
    <property type="project" value="TreeGrafter"/>
</dbReference>
<comment type="caution">
    <text evidence="8">The sequence shown here is derived from an EMBL/GenBank/DDBJ whole genome shotgun (WGS) entry which is preliminary data.</text>
</comment>